<dbReference type="AlphaFoldDB" id="A0A6L7A715"/>
<dbReference type="PANTHER" id="PTHR33931">
    <property type="entry name" value="HOLIN-LIKE PROTEIN CIDA-RELATED"/>
    <property type="match status" value="1"/>
</dbReference>
<feature type="transmembrane region" description="Helical" evidence="6">
    <location>
        <begin position="42"/>
        <end position="61"/>
    </location>
</feature>
<dbReference type="GO" id="GO:0005886">
    <property type="term" value="C:plasma membrane"/>
    <property type="evidence" value="ECO:0007669"/>
    <property type="project" value="UniProtKB-SubCell"/>
</dbReference>
<dbReference type="RefSeq" id="WP_051660646.1">
    <property type="nucleotide sequence ID" value="NZ_DAITWI010000001.1"/>
</dbReference>
<dbReference type="Pfam" id="PF03788">
    <property type="entry name" value="LrgA"/>
    <property type="match status" value="1"/>
</dbReference>
<evidence type="ECO:0000313" key="7">
    <source>
        <dbReference type="EMBL" id="MWN21125.1"/>
    </source>
</evidence>
<sequence length="145" mass="15821">MKNHHEKPAAPILTQFLIFSAILLVSYLISLGMSVILPQFPVPTPLIGLILLFLCLTSGLVRLEQVEKLSQNLLGMIGLLFVPSGISLANSLHLFREEGIKIIVVVILATIILLLSVAYTSKIISKIAGKFSAKRTKIVRGAYND</sequence>
<gene>
    <name evidence="7" type="ORF">GQS40_05470</name>
</gene>
<feature type="transmembrane region" description="Helical" evidence="6">
    <location>
        <begin position="12"/>
        <end position="36"/>
    </location>
</feature>
<comment type="subcellular location">
    <subcellularLocation>
        <location evidence="1">Cell membrane</location>
        <topology evidence="1">Multi-pass membrane protein</topology>
    </subcellularLocation>
</comment>
<reference evidence="7 8" key="1">
    <citation type="submission" date="2019-12" db="EMBL/GenBank/DDBJ databases">
        <title>Complete genome sequence of Leuconostoc lactis strain AVN1 provides insights into metabolic potential.</title>
        <authorList>
            <person name="Besrour N."/>
            <person name="Najjari A."/>
            <person name="Fhoula I."/>
            <person name="Jaballah S."/>
            <person name="Klibi N."/>
            <person name="Ouzari H.I."/>
        </authorList>
    </citation>
    <scope>NUCLEOTIDE SEQUENCE [LARGE SCALE GENOMIC DNA]</scope>
    <source>
        <strain evidence="7 8">AVN1</strain>
    </source>
</reference>
<evidence type="ECO:0000313" key="8">
    <source>
        <dbReference type="Proteomes" id="UP000478636"/>
    </source>
</evidence>
<name>A0A6L7A715_LEULA</name>
<keyword evidence="2" id="KW-1003">Cell membrane</keyword>
<protein>
    <submittedName>
        <fullName evidence="7">Murein hydrolase regulator LrgA</fullName>
    </submittedName>
</protein>
<keyword evidence="5 6" id="KW-0472">Membrane</keyword>
<organism evidence="7 8">
    <name type="scientific">Leuconostoc lactis</name>
    <dbReference type="NCBI Taxonomy" id="1246"/>
    <lineage>
        <taxon>Bacteria</taxon>
        <taxon>Bacillati</taxon>
        <taxon>Bacillota</taxon>
        <taxon>Bacilli</taxon>
        <taxon>Lactobacillales</taxon>
        <taxon>Lactobacillaceae</taxon>
        <taxon>Leuconostoc</taxon>
    </lineage>
</organism>
<evidence type="ECO:0000256" key="2">
    <source>
        <dbReference type="ARBA" id="ARBA00022475"/>
    </source>
</evidence>
<evidence type="ECO:0000256" key="3">
    <source>
        <dbReference type="ARBA" id="ARBA00022692"/>
    </source>
</evidence>
<dbReference type="GO" id="GO:0016787">
    <property type="term" value="F:hydrolase activity"/>
    <property type="evidence" value="ECO:0007669"/>
    <property type="project" value="UniProtKB-KW"/>
</dbReference>
<proteinExistence type="predicted"/>
<keyword evidence="4 6" id="KW-1133">Transmembrane helix</keyword>
<dbReference type="PANTHER" id="PTHR33931:SF4">
    <property type="entry name" value="ANTIHOLIN-LIKE PROTEIN LRGA"/>
    <property type="match status" value="1"/>
</dbReference>
<keyword evidence="3 6" id="KW-0812">Transmembrane</keyword>
<dbReference type="InterPro" id="IPR005538">
    <property type="entry name" value="LrgA/CidA"/>
</dbReference>
<evidence type="ECO:0000256" key="1">
    <source>
        <dbReference type="ARBA" id="ARBA00004651"/>
    </source>
</evidence>
<accession>A0A6L7A715</accession>
<evidence type="ECO:0000256" key="5">
    <source>
        <dbReference type="ARBA" id="ARBA00023136"/>
    </source>
</evidence>
<dbReference type="Proteomes" id="UP000478636">
    <property type="component" value="Unassembled WGS sequence"/>
</dbReference>
<evidence type="ECO:0000256" key="4">
    <source>
        <dbReference type="ARBA" id="ARBA00022989"/>
    </source>
</evidence>
<dbReference type="EMBL" id="WSZI01000013">
    <property type="protein sequence ID" value="MWN21125.1"/>
    <property type="molecule type" value="Genomic_DNA"/>
</dbReference>
<comment type="caution">
    <text evidence="7">The sequence shown here is derived from an EMBL/GenBank/DDBJ whole genome shotgun (WGS) entry which is preliminary data.</text>
</comment>
<feature type="transmembrane region" description="Helical" evidence="6">
    <location>
        <begin position="100"/>
        <end position="120"/>
    </location>
</feature>
<keyword evidence="7" id="KW-0378">Hydrolase</keyword>
<feature type="transmembrane region" description="Helical" evidence="6">
    <location>
        <begin position="73"/>
        <end position="94"/>
    </location>
</feature>
<evidence type="ECO:0000256" key="6">
    <source>
        <dbReference type="SAM" id="Phobius"/>
    </source>
</evidence>